<keyword evidence="4 6" id="KW-1133">Transmembrane helix</keyword>
<feature type="transmembrane region" description="Helical" evidence="6">
    <location>
        <begin position="45"/>
        <end position="64"/>
    </location>
</feature>
<dbReference type="Proteomes" id="UP000887540">
    <property type="component" value="Unplaced"/>
</dbReference>
<evidence type="ECO:0000256" key="2">
    <source>
        <dbReference type="ARBA" id="ARBA00005731"/>
    </source>
</evidence>
<feature type="transmembrane region" description="Helical" evidence="6">
    <location>
        <begin position="329"/>
        <end position="346"/>
    </location>
</feature>
<organism evidence="7 8">
    <name type="scientific">Acrobeloides nanus</name>
    <dbReference type="NCBI Taxonomy" id="290746"/>
    <lineage>
        <taxon>Eukaryota</taxon>
        <taxon>Metazoa</taxon>
        <taxon>Ecdysozoa</taxon>
        <taxon>Nematoda</taxon>
        <taxon>Chromadorea</taxon>
        <taxon>Rhabditida</taxon>
        <taxon>Tylenchina</taxon>
        <taxon>Cephalobomorpha</taxon>
        <taxon>Cephaloboidea</taxon>
        <taxon>Cephalobidae</taxon>
        <taxon>Acrobeloides</taxon>
    </lineage>
</organism>
<dbReference type="InterPro" id="IPR010651">
    <property type="entry name" value="Sugar_transport"/>
</dbReference>
<dbReference type="WBParaSite" id="ACRNAN_scaffold160.g26681.t1">
    <property type="protein sequence ID" value="ACRNAN_scaffold160.g26681.t1"/>
    <property type="gene ID" value="ACRNAN_scaffold160.g26681"/>
</dbReference>
<sequence>MNSSTIAPETSADLVVGYVSLAVSCLAFGTMFAPLKKYDCRDGFFVQWIECAVVFLFGMVINLVRDFPRFNWVAAIGGILYATGNVASVPIVQGIGIGTGMLIWGSIQIIVGWSVGRFGLFGWAEPQPVENEAMNYIGVIITLLSGIMFVFVKNEPSSSASYDIAENTDSNSRIRMNSIRNSYQSTDEIGTVEGFGRLKEDPQLETNHSKLVKWVHDSLSKEKLFYIALSVCLGLLHGMFLTPITIAQNTKLYPDASQNVLDYVFSHFSAVFFFSTIYFFAYAAYKKNRPYTSPELVLPSVAYGVLWSVGMTLFFVSNKKLSQTVSYPITTRVPAIIGALTDIFIFKTIRGKRNLTFLFAAITVGVIGVVLVGLSNRV</sequence>
<evidence type="ECO:0000256" key="5">
    <source>
        <dbReference type="ARBA" id="ARBA00023136"/>
    </source>
</evidence>
<evidence type="ECO:0000256" key="4">
    <source>
        <dbReference type="ARBA" id="ARBA00022989"/>
    </source>
</evidence>
<comment type="similarity">
    <text evidence="2">Belongs to the TMEM144 family.</text>
</comment>
<dbReference type="AlphaFoldDB" id="A0A914CXN3"/>
<feature type="transmembrane region" description="Helical" evidence="6">
    <location>
        <begin position="133"/>
        <end position="152"/>
    </location>
</feature>
<keyword evidence="3 6" id="KW-0812">Transmembrane</keyword>
<dbReference type="GO" id="GO:0015144">
    <property type="term" value="F:carbohydrate transmembrane transporter activity"/>
    <property type="evidence" value="ECO:0007669"/>
    <property type="project" value="InterPro"/>
</dbReference>
<feature type="transmembrane region" description="Helical" evidence="6">
    <location>
        <begin position="296"/>
        <end position="317"/>
    </location>
</feature>
<evidence type="ECO:0000256" key="6">
    <source>
        <dbReference type="SAM" id="Phobius"/>
    </source>
</evidence>
<comment type="subcellular location">
    <subcellularLocation>
        <location evidence="1">Membrane</location>
        <topology evidence="1">Multi-pass membrane protein</topology>
    </subcellularLocation>
</comment>
<feature type="transmembrane region" description="Helical" evidence="6">
    <location>
        <begin position="101"/>
        <end position="121"/>
    </location>
</feature>
<keyword evidence="7" id="KW-1185">Reference proteome</keyword>
<feature type="transmembrane region" description="Helical" evidence="6">
    <location>
        <begin position="355"/>
        <end position="374"/>
    </location>
</feature>
<dbReference type="Pfam" id="PF07857">
    <property type="entry name" value="TMEM144"/>
    <property type="match status" value="1"/>
</dbReference>
<feature type="transmembrane region" description="Helical" evidence="6">
    <location>
        <begin position="70"/>
        <end position="89"/>
    </location>
</feature>
<protein>
    <submittedName>
        <fullName evidence="8">Uncharacterized protein</fullName>
    </submittedName>
</protein>
<name>A0A914CXN3_9BILA</name>
<evidence type="ECO:0000313" key="7">
    <source>
        <dbReference type="Proteomes" id="UP000887540"/>
    </source>
</evidence>
<dbReference type="PANTHER" id="PTHR16119:SF18">
    <property type="entry name" value="TRANSMEMBRANE PROTEIN 144 HOMOLOG"/>
    <property type="match status" value="1"/>
</dbReference>
<dbReference type="GO" id="GO:0016020">
    <property type="term" value="C:membrane"/>
    <property type="evidence" value="ECO:0007669"/>
    <property type="project" value="UniProtKB-SubCell"/>
</dbReference>
<dbReference type="PANTHER" id="PTHR16119">
    <property type="entry name" value="TRANSMEMBRANE PROTEIN 144"/>
    <property type="match status" value="1"/>
</dbReference>
<dbReference type="InterPro" id="IPR012435">
    <property type="entry name" value="TMEM144"/>
</dbReference>
<accession>A0A914CXN3</accession>
<evidence type="ECO:0000256" key="1">
    <source>
        <dbReference type="ARBA" id="ARBA00004141"/>
    </source>
</evidence>
<feature type="transmembrane region" description="Helical" evidence="6">
    <location>
        <begin position="15"/>
        <end position="33"/>
    </location>
</feature>
<feature type="transmembrane region" description="Helical" evidence="6">
    <location>
        <begin position="264"/>
        <end position="284"/>
    </location>
</feature>
<feature type="transmembrane region" description="Helical" evidence="6">
    <location>
        <begin position="224"/>
        <end position="244"/>
    </location>
</feature>
<evidence type="ECO:0000256" key="3">
    <source>
        <dbReference type="ARBA" id="ARBA00022692"/>
    </source>
</evidence>
<keyword evidence="5 6" id="KW-0472">Membrane</keyword>
<proteinExistence type="inferred from homology"/>
<evidence type="ECO:0000313" key="8">
    <source>
        <dbReference type="WBParaSite" id="ACRNAN_scaffold160.g26681.t1"/>
    </source>
</evidence>
<reference evidence="8" key="1">
    <citation type="submission" date="2022-11" db="UniProtKB">
        <authorList>
            <consortium name="WormBaseParasite"/>
        </authorList>
    </citation>
    <scope>IDENTIFICATION</scope>
</reference>